<name>A0AAV4LS00_BABCB</name>
<dbReference type="GO" id="GO:0000428">
    <property type="term" value="C:DNA-directed RNA polymerase complex"/>
    <property type="evidence" value="ECO:0007669"/>
    <property type="project" value="UniProtKB-KW"/>
</dbReference>
<dbReference type="GeneID" id="94194422"/>
<keyword evidence="3" id="KW-0804">Transcription</keyword>
<keyword evidence="2" id="KW-0732">Signal</keyword>
<reference evidence="3 4" key="1">
    <citation type="submission" date="2021-06" db="EMBL/GenBank/DDBJ databases">
        <title>Genome sequence of Babesia caballi.</title>
        <authorList>
            <person name="Yamagishi J."/>
            <person name="Kidaka T."/>
            <person name="Ochi A."/>
        </authorList>
    </citation>
    <scope>NUCLEOTIDE SEQUENCE [LARGE SCALE GENOMIC DNA]</scope>
    <source>
        <strain evidence="3">USDA-D6B2</strain>
    </source>
</reference>
<proteinExistence type="predicted"/>
<evidence type="ECO:0000256" key="1">
    <source>
        <dbReference type="SAM" id="MobiDB-lite"/>
    </source>
</evidence>
<dbReference type="RefSeq" id="XP_067715010.1">
    <property type="nucleotide sequence ID" value="XM_067858909.1"/>
</dbReference>
<evidence type="ECO:0000256" key="2">
    <source>
        <dbReference type="SAM" id="SignalP"/>
    </source>
</evidence>
<feature type="region of interest" description="Disordered" evidence="1">
    <location>
        <begin position="60"/>
        <end position="106"/>
    </location>
</feature>
<dbReference type="EMBL" id="BPLF01000002">
    <property type="protein sequence ID" value="GIX62941.1"/>
    <property type="molecule type" value="Genomic_DNA"/>
</dbReference>
<feature type="chain" id="PRO_5043864914" evidence="2">
    <location>
        <begin position="19"/>
        <end position="376"/>
    </location>
</feature>
<sequence>MVAGQAFTLCLLLAISASERARWRNREVRSGPCGPFAAATAAGGHRNQCFIASRMPRVTQSEVEMSRRTAHSAAQEPKPHPEASSDAGATPEEDPTAGDPTLDGWKADMADIPGPWRIYYPCALKDTVGLSPNANIRPSVLFFDISGAVAGPEHPKSPTGAFVLDAGDSVDVDDGESFVHSRRLAVVMLSAKTYSNIRLLLLGRAFYSKEYVLNEIKGLVKMRAVMFVGQAFVESYLDKQANEVDPLTWEYQPLNAPGSPFRWMHGTDKWKLLGPFTAYKLLGPDVRLPHKPMIFDKYSDPEIYNYVDPLSLNKAQYTKVENIETETRRVIDAVFQVSDNPKKAFRVAGRAPLDQFYDEMVQLAKAGPEFYRGNME</sequence>
<evidence type="ECO:0000313" key="3">
    <source>
        <dbReference type="EMBL" id="GIX62941.1"/>
    </source>
</evidence>
<comment type="caution">
    <text evidence="3">The sequence shown here is derived from an EMBL/GenBank/DDBJ whole genome shotgun (WGS) entry which is preliminary data.</text>
</comment>
<organism evidence="3 4">
    <name type="scientific">Babesia caballi</name>
    <dbReference type="NCBI Taxonomy" id="5871"/>
    <lineage>
        <taxon>Eukaryota</taxon>
        <taxon>Sar</taxon>
        <taxon>Alveolata</taxon>
        <taxon>Apicomplexa</taxon>
        <taxon>Aconoidasida</taxon>
        <taxon>Piroplasmida</taxon>
        <taxon>Babesiidae</taxon>
        <taxon>Babesia</taxon>
    </lineage>
</organism>
<keyword evidence="4" id="KW-1185">Reference proteome</keyword>
<accession>A0AAV4LS00</accession>
<protein>
    <submittedName>
        <fullName evidence="3">DNA-directed RNA polymerase IV subunit 1 isoform X1</fullName>
    </submittedName>
</protein>
<evidence type="ECO:0000313" key="4">
    <source>
        <dbReference type="Proteomes" id="UP001497744"/>
    </source>
</evidence>
<dbReference type="AlphaFoldDB" id="A0AAV4LS00"/>
<keyword evidence="3" id="KW-0240">DNA-directed RNA polymerase</keyword>
<dbReference type="Proteomes" id="UP001497744">
    <property type="component" value="Unassembled WGS sequence"/>
</dbReference>
<gene>
    <name evidence="3" type="ORF">BcabD6B2_23760</name>
</gene>
<feature type="signal peptide" evidence="2">
    <location>
        <begin position="1"/>
        <end position="18"/>
    </location>
</feature>